<evidence type="ECO:0000313" key="2">
    <source>
        <dbReference type="EMBL" id="RFA34165.1"/>
    </source>
</evidence>
<name>A0A3E0WQC0_9GAMM</name>
<accession>A0A3E0WQC0</accession>
<reference evidence="3" key="1">
    <citation type="submission" date="2017-05" db="EMBL/GenBank/DDBJ databases">
        <authorList>
            <person name="Sharma S."/>
            <person name="Sidhu C."/>
            <person name="Pinnaka A.K."/>
        </authorList>
    </citation>
    <scope>NUCLEOTIDE SEQUENCE [LARGE SCALE GENOMIC DNA]</scope>
    <source>
        <strain evidence="3">AK93</strain>
    </source>
</reference>
<organism evidence="2 3">
    <name type="scientific">Alkalilimnicola ehrlichii</name>
    <dbReference type="NCBI Taxonomy" id="351052"/>
    <lineage>
        <taxon>Bacteria</taxon>
        <taxon>Pseudomonadati</taxon>
        <taxon>Pseudomonadota</taxon>
        <taxon>Gammaproteobacteria</taxon>
        <taxon>Chromatiales</taxon>
        <taxon>Ectothiorhodospiraceae</taxon>
        <taxon>Alkalilimnicola</taxon>
    </lineage>
</organism>
<proteinExistence type="predicted"/>
<dbReference type="OrthoDB" id="9788733at2"/>
<dbReference type="InterPro" id="IPR023614">
    <property type="entry name" value="Porin_dom_sf"/>
</dbReference>
<dbReference type="Proteomes" id="UP000256763">
    <property type="component" value="Unassembled WGS sequence"/>
</dbReference>
<evidence type="ECO:0000313" key="3">
    <source>
        <dbReference type="Proteomes" id="UP000256763"/>
    </source>
</evidence>
<sequence length="427" mass="47566">MRPRGLNTGQVGAGTLFNPEISVILDGVFYWDDEDGDIPTPAGFGGGHHHHGHGHDHAHGELDQGFNLRETEIVFAAAIDNYLDAVVTLAIEGDSGIEVEEAYAVTRALPAGFQMKFGKFLSDVGYINKQHPHDWDFVDRPLMNELLFGDHGLQEKGVQVSWVPATPFYTRLGVEVLQGETSGVANYVGSGRHEIVGYAEGTGGTPDRLRWRTNYGLDDVDGPRLFTGFAKFAPDLGYEHALQVGVFGGYARSFQDVETHSSGRVEAWDGDGWFAGTDWVYRYDAGRSYGHGDWRLQAEYMYRRLSLDYFEGVPGEVGSTTSPEFQNRETRKNDGLYIQAVYGFAPRWSAGLRYDVVGLTNNDGYDSFDESHRYSANVTFTATEFSRFRLQVNHGRYEEDDDHGHGDFTQVMLQYNLSLGAHGAHSF</sequence>
<keyword evidence="3" id="KW-1185">Reference proteome</keyword>
<dbReference type="Gene3D" id="2.40.160.10">
    <property type="entry name" value="Porin"/>
    <property type="match status" value="1"/>
</dbReference>
<dbReference type="AlphaFoldDB" id="A0A3E0WQC0"/>
<gene>
    <name evidence="2" type="ORF">CAL65_15970</name>
</gene>
<comment type="caution">
    <text evidence="2">The sequence shown here is derived from an EMBL/GenBank/DDBJ whole genome shotgun (WGS) entry which is preliminary data.</text>
</comment>
<feature type="region of interest" description="Disordered" evidence="1">
    <location>
        <begin position="40"/>
        <end position="60"/>
    </location>
</feature>
<evidence type="ECO:0000256" key="1">
    <source>
        <dbReference type="SAM" id="MobiDB-lite"/>
    </source>
</evidence>
<dbReference type="EMBL" id="NFZW01000017">
    <property type="protein sequence ID" value="RFA34165.1"/>
    <property type="molecule type" value="Genomic_DNA"/>
</dbReference>
<dbReference type="SUPFAM" id="SSF56935">
    <property type="entry name" value="Porins"/>
    <property type="match status" value="1"/>
</dbReference>
<keyword evidence="2" id="KW-0675">Receptor</keyword>
<protein>
    <submittedName>
        <fullName evidence="2">Zinc-regulated TonB-dependent outer membrane receptor</fullName>
    </submittedName>
</protein>